<gene>
    <name evidence="1" type="ORF">SPELUC_LOCUS4358</name>
</gene>
<name>A0ACA9LK51_9GLOM</name>
<protein>
    <submittedName>
        <fullName evidence="1">1801_t:CDS:1</fullName>
    </submittedName>
</protein>
<dbReference type="Proteomes" id="UP000789366">
    <property type="component" value="Unassembled WGS sequence"/>
</dbReference>
<proteinExistence type="predicted"/>
<keyword evidence="2" id="KW-1185">Reference proteome</keyword>
<evidence type="ECO:0000313" key="1">
    <source>
        <dbReference type="EMBL" id="CAG8530872.1"/>
    </source>
</evidence>
<feature type="non-terminal residue" evidence="1">
    <location>
        <position position="1"/>
    </location>
</feature>
<dbReference type="EMBL" id="CAJVPW010003862">
    <property type="protein sequence ID" value="CAG8530872.1"/>
    <property type="molecule type" value="Genomic_DNA"/>
</dbReference>
<organism evidence="1 2">
    <name type="scientific">Cetraspora pellucida</name>
    <dbReference type="NCBI Taxonomy" id="1433469"/>
    <lineage>
        <taxon>Eukaryota</taxon>
        <taxon>Fungi</taxon>
        <taxon>Fungi incertae sedis</taxon>
        <taxon>Mucoromycota</taxon>
        <taxon>Glomeromycotina</taxon>
        <taxon>Glomeromycetes</taxon>
        <taxon>Diversisporales</taxon>
        <taxon>Gigasporaceae</taxon>
        <taxon>Cetraspora</taxon>
    </lineage>
</organism>
<reference evidence="1" key="1">
    <citation type="submission" date="2021-06" db="EMBL/GenBank/DDBJ databases">
        <authorList>
            <person name="Kallberg Y."/>
            <person name="Tangrot J."/>
            <person name="Rosling A."/>
        </authorList>
    </citation>
    <scope>NUCLEOTIDE SEQUENCE</scope>
    <source>
        <strain evidence="1">28 12/20/2015</strain>
    </source>
</reference>
<comment type="caution">
    <text evidence="1">The sequence shown here is derived from an EMBL/GenBank/DDBJ whole genome shotgun (WGS) entry which is preliminary data.</text>
</comment>
<evidence type="ECO:0000313" key="2">
    <source>
        <dbReference type="Proteomes" id="UP000789366"/>
    </source>
</evidence>
<accession>A0ACA9LK51</accession>
<sequence length="92" mass="10250">EKIILHPRLSSASLPFTILLALSASSDKHQHIVYLVHHVGKEVHNAMVNTQNALHARIQVNLLIFELRYRIASGDDPSSSKITAISFAVERL</sequence>